<name>A0A9P3Q185_9MYCO</name>
<feature type="domain" description="Peptidase M20 dimerisation" evidence="2">
    <location>
        <begin position="167"/>
        <end position="253"/>
    </location>
</feature>
<dbReference type="GO" id="GO:0005737">
    <property type="term" value="C:cytoplasm"/>
    <property type="evidence" value="ECO:0007669"/>
    <property type="project" value="TreeGrafter"/>
</dbReference>
<dbReference type="GeneID" id="83628430"/>
<dbReference type="SUPFAM" id="SSF53187">
    <property type="entry name" value="Zn-dependent exopeptidases"/>
    <property type="match status" value="1"/>
</dbReference>
<dbReference type="InterPro" id="IPR017439">
    <property type="entry name" value="Amidohydrolase"/>
</dbReference>
<evidence type="ECO:0000259" key="2">
    <source>
        <dbReference type="Pfam" id="PF07687"/>
    </source>
</evidence>
<evidence type="ECO:0000313" key="5">
    <source>
        <dbReference type="Proteomes" id="UP001064782"/>
    </source>
</evidence>
<sequence length="392" mass="40212">MPVAPDRVEDLVRQRGSDLIELSHAIHAEPELAFAEHRSCAKAKELVAQRGFAIGPVAGLDTAFRADFGSGPLVVGVCAEYDALPEIGHACGHNIIASAGVGAALALAEVADDLGLTVALLGTPAEESGGGKALMLQAGAFDDVAVSVMVHPGPTDIAGTRSLALSECTVHYRGKESHAAVAPHLGINAADAVTVAQVAIGVLRQQLAPGQLLHGIVTDGGQAVNVIPGQAALQYAMRATESDSLRQLEGRAYACFAAGALAAGCEYEIEPAGPGYAELKPDQWMVDVFREEMRRLGREPVPAAVEVGLPMGSTDMGNVTHVMPGIHPVIGVDAGGATVHQRAFAAAAVGPSADQAVVDGAIMLARTVVALASDPGQRDRVLAALERRRAAG</sequence>
<protein>
    <recommendedName>
        <fullName evidence="1">Peptidase M20 domain-containing protein 2</fullName>
    </recommendedName>
</protein>
<gene>
    <name evidence="4" type="primary">amiB1</name>
    <name evidence="4" type="ORF">Mkiyose1413_09140</name>
    <name evidence="3" type="ORF">SRL2020028_36460</name>
</gene>
<dbReference type="Pfam" id="PF07687">
    <property type="entry name" value="M20_dimer"/>
    <property type="match status" value="1"/>
</dbReference>
<dbReference type="InterPro" id="IPR036264">
    <property type="entry name" value="Bact_exopeptidase_dim_dom"/>
</dbReference>
<dbReference type="InterPro" id="IPR011650">
    <property type="entry name" value="Peptidase_M20_dimer"/>
</dbReference>
<dbReference type="PANTHER" id="PTHR30575">
    <property type="entry name" value="PEPTIDASE M20"/>
    <property type="match status" value="1"/>
</dbReference>
<dbReference type="Pfam" id="PF01546">
    <property type="entry name" value="Peptidase_M20"/>
    <property type="match status" value="1"/>
</dbReference>
<dbReference type="GO" id="GO:0071713">
    <property type="term" value="F:para-aminobenzoyl-glutamate hydrolase activity"/>
    <property type="evidence" value="ECO:0007669"/>
    <property type="project" value="TreeGrafter"/>
</dbReference>
<organism evidence="4 5">
    <name type="scientific">Mycobacterium kiyosense</name>
    <dbReference type="NCBI Taxonomy" id="2871094"/>
    <lineage>
        <taxon>Bacteria</taxon>
        <taxon>Bacillati</taxon>
        <taxon>Actinomycetota</taxon>
        <taxon>Actinomycetes</taxon>
        <taxon>Mycobacteriales</taxon>
        <taxon>Mycobacteriaceae</taxon>
        <taxon>Mycobacterium</taxon>
    </lineage>
</organism>
<dbReference type="EMBL" id="BRXE01000049">
    <property type="protein sequence ID" value="GLB84390.1"/>
    <property type="molecule type" value="Genomic_DNA"/>
</dbReference>
<dbReference type="AlphaFoldDB" id="A0A9P3Q185"/>
<reference evidence="4" key="1">
    <citation type="submission" date="2022-08" db="EMBL/GenBank/DDBJ databases">
        <title>Mycobacterium kiyosense sp. nov., scotochromogenic slow-glowing species isolated from respiratory specimens.</title>
        <authorList>
            <person name="Fukano H."/>
            <person name="Kazumi Y."/>
            <person name="Sakagami N."/>
            <person name="Ato M."/>
            <person name="Mitarai S."/>
            <person name="Hoshino Y."/>
        </authorList>
    </citation>
    <scope>NUCLEOTIDE SEQUENCE</scope>
    <source>
        <strain evidence="4">1413</strain>
        <strain evidence="3">SRL2020-028</strain>
    </source>
</reference>
<dbReference type="InterPro" id="IPR052030">
    <property type="entry name" value="Peptidase_M20/M20A_hydrolases"/>
</dbReference>
<dbReference type="PANTHER" id="PTHR30575:SF0">
    <property type="entry name" value="XAA-ARG DIPEPTIDASE"/>
    <property type="match status" value="1"/>
</dbReference>
<evidence type="ECO:0000256" key="1">
    <source>
        <dbReference type="PIRNR" id="PIRNR037226"/>
    </source>
</evidence>
<dbReference type="GO" id="GO:0016805">
    <property type="term" value="F:dipeptidase activity"/>
    <property type="evidence" value="ECO:0007669"/>
    <property type="project" value="InterPro"/>
</dbReference>
<dbReference type="InterPro" id="IPR017144">
    <property type="entry name" value="Xaa-Arg_dipeptidase"/>
</dbReference>
<dbReference type="Proteomes" id="UP001064782">
    <property type="component" value="Unassembled WGS sequence"/>
</dbReference>
<dbReference type="EMBL" id="BRZI01000003">
    <property type="protein sequence ID" value="GLD29031.1"/>
    <property type="molecule type" value="Genomic_DNA"/>
</dbReference>
<evidence type="ECO:0000313" key="3">
    <source>
        <dbReference type="EMBL" id="GLB84390.1"/>
    </source>
</evidence>
<dbReference type="NCBIfam" id="TIGR01891">
    <property type="entry name" value="amidohydrolases"/>
    <property type="match status" value="1"/>
</dbReference>
<dbReference type="Gene3D" id="3.40.630.10">
    <property type="entry name" value="Zn peptidases"/>
    <property type="match status" value="1"/>
</dbReference>
<dbReference type="InterPro" id="IPR002933">
    <property type="entry name" value="Peptidase_M20"/>
</dbReference>
<dbReference type="PIRSF" id="PIRSF037226">
    <property type="entry name" value="Amidohydrolase_ACY1L2_prd"/>
    <property type="match status" value="1"/>
</dbReference>
<dbReference type="RefSeq" id="WP_236981341.1">
    <property type="nucleotide sequence ID" value="NZ_BRXE01000049.1"/>
</dbReference>
<dbReference type="GO" id="GO:0046657">
    <property type="term" value="P:folic acid catabolic process"/>
    <property type="evidence" value="ECO:0007669"/>
    <property type="project" value="TreeGrafter"/>
</dbReference>
<dbReference type="Proteomes" id="UP001165663">
    <property type="component" value="Unassembled WGS sequence"/>
</dbReference>
<comment type="similarity">
    <text evidence="1">Belongs to the peptidase M20A family.</text>
</comment>
<proteinExistence type="inferred from homology"/>
<comment type="caution">
    <text evidence="4">The sequence shown here is derived from an EMBL/GenBank/DDBJ whole genome shotgun (WGS) entry which is preliminary data.</text>
</comment>
<keyword evidence="5" id="KW-1185">Reference proteome</keyword>
<dbReference type="Gene3D" id="3.30.70.360">
    <property type="match status" value="1"/>
</dbReference>
<dbReference type="SUPFAM" id="SSF55031">
    <property type="entry name" value="Bacterial exopeptidase dimerisation domain"/>
    <property type="match status" value="1"/>
</dbReference>
<dbReference type="FunFam" id="3.30.70.360:FF:000004">
    <property type="entry name" value="Peptidase M20 domain-containing protein 2"/>
    <property type="match status" value="1"/>
</dbReference>
<evidence type="ECO:0000313" key="4">
    <source>
        <dbReference type="EMBL" id="GLD29031.1"/>
    </source>
</evidence>
<accession>A0A9P3Q185</accession>